<name>A0CYL0_PARTE</name>
<dbReference type="EMBL" id="CT868219">
    <property type="protein sequence ID" value="CAK75877.1"/>
    <property type="molecule type" value="Genomic_DNA"/>
</dbReference>
<dbReference type="GeneID" id="5029059"/>
<evidence type="ECO:0000313" key="2">
    <source>
        <dbReference type="EMBL" id="CAK75877.1"/>
    </source>
</evidence>
<dbReference type="AlphaFoldDB" id="A0CYL0"/>
<reference evidence="2 3" key="1">
    <citation type="journal article" date="2006" name="Nature">
        <title>Global trends of whole-genome duplications revealed by the ciliate Paramecium tetraurelia.</title>
        <authorList>
            <consortium name="Genoscope"/>
            <person name="Aury J.-M."/>
            <person name="Jaillon O."/>
            <person name="Duret L."/>
            <person name="Noel B."/>
            <person name="Jubin C."/>
            <person name="Porcel B.M."/>
            <person name="Segurens B."/>
            <person name="Daubin V."/>
            <person name="Anthouard V."/>
            <person name="Aiach N."/>
            <person name="Arnaiz O."/>
            <person name="Billaut A."/>
            <person name="Beisson J."/>
            <person name="Blanc I."/>
            <person name="Bouhouche K."/>
            <person name="Camara F."/>
            <person name="Duharcourt S."/>
            <person name="Guigo R."/>
            <person name="Gogendeau D."/>
            <person name="Katinka M."/>
            <person name="Keller A.-M."/>
            <person name="Kissmehl R."/>
            <person name="Klotz C."/>
            <person name="Koll F."/>
            <person name="Le Moue A."/>
            <person name="Lepere C."/>
            <person name="Malinsky S."/>
            <person name="Nowacki M."/>
            <person name="Nowak J.K."/>
            <person name="Plattner H."/>
            <person name="Poulain J."/>
            <person name="Ruiz F."/>
            <person name="Serrano V."/>
            <person name="Zagulski M."/>
            <person name="Dessen P."/>
            <person name="Betermier M."/>
            <person name="Weissenbach J."/>
            <person name="Scarpelli C."/>
            <person name="Schachter V."/>
            <person name="Sperling L."/>
            <person name="Meyer E."/>
            <person name="Cohen J."/>
            <person name="Wincker P."/>
        </authorList>
    </citation>
    <scope>NUCLEOTIDE SEQUENCE [LARGE SCALE GENOMIC DNA]</scope>
    <source>
        <strain evidence="2 3">Stock d4-2</strain>
    </source>
</reference>
<proteinExistence type="predicted"/>
<keyword evidence="3" id="KW-1185">Reference proteome</keyword>
<dbReference type="HOGENOM" id="CLU_482748_0_0_1"/>
<feature type="transmembrane region" description="Helical" evidence="1">
    <location>
        <begin position="168"/>
        <end position="189"/>
    </location>
</feature>
<dbReference type="OrthoDB" id="297867at2759"/>
<evidence type="ECO:0000313" key="3">
    <source>
        <dbReference type="Proteomes" id="UP000000600"/>
    </source>
</evidence>
<accession>A0CYL0</accession>
<keyword evidence="1" id="KW-1133">Transmembrane helix</keyword>
<organism evidence="2 3">
    <name type="scientific">Paramecium tetraurelia</name>
    <dbReference type="NCBI Taxonomy" id="5888"/>
    <lineage>
        <taxon>Eukaryota</taxon>
        <taxon>Sar</taxon>
        <taxon>Alveolata</taxon>
        <taxon>Ciliophora</taxon>
        <taxon>Intramacronucleata</taxon>
        <taxon>Oligohymenophorea</taxon>
        <taxon>Peniculida</taxon>
        <taxon>Parameciidae</taxon>
        <taxon>Paramecium</taxon>
    </lineage>
</organism>
<feature type="transmembrane region" description="Helical" evidence="1">
    <location>
        <begin position="131"/>
        <end position="156"/>
    </location>
</feature>
<dbReference type="KEGG" id="ptm:GSPATT00011478001"/>
<sequence length="574" mass="67744">MLNKYTLEFLFKDQAEQYENYSKSSKLREVTNFTIYSVVIQSISNSQSFSIINTTKFILRDSIPYSILSGGAILLILILWKILQRKPHLINVIVTIYQIFLLCAFKIPQLFEGATNPTLDQSWYYGFQCGYLHFNVYLLSANFIYQTFLLILTIGIHLYQENIDIKDGIINIFLFVFLAMNMIAIKYNYEKTKKQQYLQSCQQEKWEQLLSKVLSSSILLISYDKKQDQLQLEKENKFSSILFRLQDSENLRQLLRQLIISSSSDPYDSVSNLVHISMEATLRRFLIHTQEFSDSFKTYKYTVHHQQTQKFYNVKLLRCVFNNKLQCLLIIDPKKKYFYNQTQVLWSILQNITETANEQSRFLIKMLTKFNQISIKQKFPDQKFYFNHNFIQNIQIIFQNKSNRLKLQDITQTSLQTLLDPLIGLDSQKVVLAKSFTHDIAIIQQLLISCFYIIQHIFRDVKILQILIENQNTEIFFSIKIKENDKAIQTKILEILQTNWVKSPKGFFHKNTIHQSLLERISYLTQQFQIPINLLLNISITQLILSEFGVYNHLDIIQTNNQITFNFSLVSQIQ</sequence>
<keyword evidence="1" id="KW-0472">Membrane</keyword>
<dbReference type="RefSeq" id="XP_001443274.1">
    <property type="nucleotide sequence ID" value="XM_001443237.1"/>
</dbReference>
<evidence type="ECO:0000256" key="1">
    <source>
        <dbReference type="SAM" id="Phobius"/>
    </source>
</evidence>
<protein>
    <recommendedName>
        <fullName evidence="4">Transmembrane protein</fullName>
    </recommendedName>
</protein>
<gene>
    <name evidence="2" type="ORF">GSPATT00011478001</name>
</gene>
<feature type="transmembrane region" description="Helical" evidence="1">
    <location>
        <begin position="63"/>
        <end position="82"/>
    </location>
</feature>
<dbReference type="InParanoid" id="A0CYL0"/>
<keyword evidence="1" id="KW-0812">Transmembrane</keyword>
<feature type="transmembrane region" description="Helical" evidence="1">
    <location>
        <begin position="89"/>
        <end position="111"/>
    </location>
</feature>
<dbReference type="OMA" id="AMNMIAI"/>
<evidence type="ECO:0008006" key="4">
    <source>
        <dbReference type="Google" id="ProtNLM"/>
    </source>
</evidence>
<dbReference type="Proteomes" id="UP000000600">
    <property type="component" value="Unassembled WGS sequence"/>
</dbReference>